<dbReference type="AlphaFoldDB" id="A0A392UVS4"/>
<proteinExistence type="predicted"/>
<evidence type="ECO:0000256" key="1">
    <source>
        <dbReference type="SAM" id="MobiDB-lite"/>
    </source>
</evidence>
<dbReference type="EMBL" id="LXQA010959913">
    <property type="protein sequence ID" value="MCI78825.1"/>
    <property type="molecule type" value="Genomic_DNA"/>
</dbReference>
<reference evidence="2 3" key="1">
    <citation type="journal article" date="2018" name="Front. Plant Sci.">
        <title>Red Clover (Trifolium pratense) and Zigzag Clover (T. medium) - A Picture of Genomic Similarities and Differences.</title>
        <authorList>
            <person name="Dluhosova J."/>
            <person name="Istvanek J."/>
            <person name="Nedelnik J."/>
            <person name="Repkova J."/>
        </authorList>
    </citation>
    <scope>NUCLEOTIDE SEQUENCE [LARGE SCALE GENOMIC DNA]</scope>
    <source>
        <strain evidence="3">cv. 10/8</strain>
        <tissue evidence="2">Leaf</tissue>
    </source>
</reference>
<evidence type="ECO:0000313" key="3">
    <source>
        <dbReference type="Proteomes" id="UP000265520"/>
    </source>
</evidence>
<protein>
    <submittedName>
        <fullName evidence="2">Uncharacterized protein</fullName>
    </submittedName>
</protein>
<feature type="region of interest" description="Disordered" evidence="1">
    <location>
        <begin position="1"/>
        <end position="34"/>
    </location>
</feature>
<sequence>PPLVQGTHDAEAGGSRSRARSSLGQAQVQVPDAEDDYDAAQYLNDNAEYAEDEPEALMTVNYVMFLVLF</sequence>
<organism evidence="2 3">
    <name type="scientific">Trifolium medium</name>
    <dbReference type="NCBI Taxonomy" id="97028"/>
    <lineage>
        <taxon>Eukaryota</taxon>
        <taxon>Viridiplantae</taxon>
        <taxon>Streptophyta</taxon>
        <taxon>Embryophyta</taxon>
        <taxon>Tracheophyta</taxon>
        <taxon>Spermatophyta</taxon>
        <taxon>Magnoliopsida</taxon>
        <taxon>eudicotyledons</taxon>
        <taxon>Gunneridae</taxon>
        <taxon>Pentapetalae</taxon>
        <taxon>rosids</taxon>
        <taxon>fabids</taxon>
        <taxon>Fabales</taxon>
        <taxon>Fabaceae</taxon>
        <taxon>Papilionoideae</taxon>
        <taxon>50 kb inversion clade</taxon>
        <taxon>NPAAA clade</taxon>
        <taxon>Hologalegina</taxon>
        <taxon>IRL clade</taxon>
        <taxon>Trifolieae</taxon>
        <taxon>Trifolium</taxon>
    </lineage>
</organism>
<dbReference type="Proteomes" id="UP000265520">
    <property type="component" value="Unassembled WGS sequence"/>
</dbReference>
<comment type="caution">
    <text evidence="2">The sequence shown here is derived from an EMBL/GenBank/DDBJ whole genome shotgun (WGS) entry which is preliminary data.</text>
</comment>
<keyword evidence="3" id="KW-1185">Reference proteome</keyword>
<evidence type="ECO:0000313" key="2">
    <source>
        <dbReference type="EMBL" id="MCI78825.1"/>
    </source>
</evidence>
<name>A0A392UVS4_9FABA</name>
<feature type="non-terminal residue" evidence="2">
    <location>
        <position position="1"/>
    </location>
</feature>
<feature type="compositionally biased region" description="Low complexity" evidence="1">
    <location>
        <begin position="12"/>
        <end position="27"/>
    </location>
</feature>
<accession>A0A392UVS4</accession>
<gene>
    <name evidence="2" type="ORF">A2U01_0100096</name>
</gene>